<organism evidence="1 2">
    <name type="scientific">Cardiocondyla obscurior</name>
    <dbReference type="NCBI Taxonomy" id="286306"/>
    <lineage>
        <taxon>Eukaryota</taxon>
        <taxon>Metazoa</taxon>
        <taxon>Ecdysozoa</taxon>
        <taxon>Arthropoda</taxon>
        <taxon>Hexapoda</taxon>
        <taxon>Insecta</taxon>
        <taxon>Pterygota</taxon>
        <taxon>Neoptera</taxon>
        <taxon>Endopterygota</taxon>
        <taxon>Hymenoptera</taxon>
        <taxon>Apocrita</taxon>
        <taxon>Aculeata</taxon>
        <taxon>Formicoidea</taxon>
        <taxon>Formicidae</taxon>
        <taxon>Myrmicinae</taxon>
        <taxon>Cardiocondyla</taxon>
    </lineage>
</organism>
<reference evidence="1 2" key="1">
    <citation type="submission" date="2023-03" db="EMBL/GenBank/DDBJ databases">
        <title>High recombination rates correlate with genetic variation in Cardiocondyla obscurior ants.</title>
        <authorList>
            <person name="Errbii M."/>
        </authorList>
    </citation>
    <scope>NUCLEOTIDE SEQUENCE [LARGE SCALE GENOMIC DNA]</scope>
    <source>
        <strain evidence="1">Alpha-2009</strain>
        <tissue evidence="1">Whole body</tissue>
    </source>
</reference>
<dbReference type="AlphaFoldDB" id="A0AAW2FD50"/>
<accession>A0AAW2FD50</accession>
<proteinExistence type="predicted"/>
<name>A0AAW2FD50_9HYME</name>
<comment type="caution">
    <text evidence="1">The sequence shown here is derived from an EMBL/GenBank/DDBJ whole genome shotgun (WGS) entry which is preliminary data.</text>
</comment>
<protein>
    <submittedName>
        <fullName evidence="1">Uncharacterized protein</fullName>
    </submittedName>
</protein>
<dbReference type="Proteomes" id="UP001430953">
    <property type="component" value="Unassembled WGS sequence"/>
</dbReference>
<evidence type="ECO:0000313" key="1">
    <source>
        <dbReference type="EMBL" id="KAL0112924.1"/>
    </source>
</evidence>
<sequence>MPLEGSRRSHAKSARVYGPGVGESEFLNNFLRVAQTDGEPAKMHRIHDERLQKMSAPFADQPRHFGLSDNVLFRDEVHFSYRYHAPTKLA</sequence>
<evidence type="ECO:0000313" key="2">
    <source>
        <dbReference type="Proteomes" id="UP001430953"/>
    </source>
</evidence>
<gene>
    <name evidence="1" type="ORF">PUN28_012285</name>
</gene>
<dbReference type="EMBL" id="JADYXP020000012">
    <property type="protein sequence ID" value="KAL0112924.1"/>
    <property type="molecule type" value="Genomic_DNA"/>
</dbReference>
<keyword evidence="2" id="KW-1185">Reference proteome</keyword>